<evidence type="ECO:0000313" key="1">
    <source>
        <dbReference type="EMBL" id="CAD8047726.1"/>
    </source>
</evidence>
<reference evidence="1" key="1">
    <citation type="submission" date="2021-01" db="EMBL/GenBank/DDBJ databases">
        <authorList>
            <consortium name="Genoscope - CEA"/>
            <person name="William W."/>
        </authorList>
    </citation>
    <scope>NUCLEOTIDE SEQUENCE</scope>
</reference>
<dbReference type="OMA" id="HYSFQAS"/>
<protein>
    <submittedName>
        <fullName evidence="1">Uncharacterized protein</fullName>
    </submittedName>
</protein>
<sequence>MIEEFHKRLHQNIDLSPLLEALNQIPQLPAIDYHPQLNDDEIQLLTKILDHQELIRQDKLQPKLIIEFKQLIDQITLKESTFYLSCVEQFEKHVKNLDYHSQREISNWSLSNLSIQSVQWILSNCILLPELNQTMIQKFQQLILNQLELIQQEEQIMDQVLFQSNNIQVFVKNENLILKSNYHINRQSEMINILVGFLTYFNYINVDIQEFLIKTISSKYRQHFIALQNPIFDEVKVIEKYEKQIKQCLEQANLSEIIDKQYQFTQLDKLKQNLIKFKNHYVEAIDKLQFKQQKQQNWNLGFFKSKTETTQKIPNQIFDQMQNDWKVLDTFLQNNTDKNEQIYQLIFDHIRLLDVCLDYKELQHNFQSLNFYVTIYTQIDQRLIKLLHSWKNELLIDYIYNIKIKLRHYSFQASEFIDI</sequence>
<accession>A0A8S1K5Y9</accession>
<dbReference type="EMBL" id="CAJJDM010000009">
    <property type="protein sequence ID" value="CAD8047726.1"/>
    <property type="molecule type" value="Genomic_DNA"/>
</dbReference>
<evidence type="ECO:0000313" key="2">
    <source>
        <dbReference type="Proteomes" id="UP000688137"/>
    </source>
</evidence>
<dbReference type="Proteomes" id="UP000688137">
    <property type="component" value="Unassembled WGS sequence"/>
</dbReference>
<keyword evidence="2" id="KW-1185">Reference proteome</keyword>
<comment type="caution">
    <text evidence="1">The sequence shown here is derived from an EMBL/GenBank/DDBJ whole genome shotgun (WGS) entry which is preliminary data.</text>
</comment>
<organism evidence="1 2">
    <name type="scientific">Paramecium primaurelia</name>
    <dbReference type="NCBI Taxonomy" id="5886"/>
    <lineage>
        <taxon>Eukaryota</taxon>
        <taxon>Sar</taxon>
        <taxon>Alveolata</taxon>
        <taxon>Ciliophora</taxon>
        <taxon>Intramacronucleata</taxon>
        <taxon>Oligohymenophorea</taxon>
        <taxon>Peniculida</taxon>
        <taxon>Parameciidae</taxon>
        <taxon>Paramecium</taxon>
    </lineage>
</organism>
<gene>
    <name evidence="1" type="ORF">PPRIM_AZ9-3.1.T0120038</name>
</gene>
<name>A0A8S1K5Y9_PARPR</name>
<dbReference type="AlphaFoldDB" id="A0A8S1K5Y9"/>
<proteinExistence type="predicted"/>